<accession>A0A379DGR3</accession>
<dbReference type="AlphaFoldDB" id="A0A379DGR3"/>
<protein>
    <submittedName>
        <fullName evidence="1">Uncharacterized protein</fullName>
    </submittedName>
</protein>
<name>A0A379DGR3_9PORP</name>
<evidence type="ECO:0000313" key="2">
    <source>
        <dbReference type="Proteomes" id="UP000254263"/>
    </source>
</evidence>
<evidence type="ECO:0000313" key="1">
    <source>
        <dbReference type="EMBL" id="SUB77213.1"/>
    </source>
</evidence>
<organism evidence="1 2">
    <name type="scientific">Porphyromonas macacae</name>
    <dbReference type="NCBI Taxonomy" id="28115"/>
    <lineage>
        <taxon>Bacteria</taxon>
        <taxon>Pseudomonadati</taxon>
        <taxon>Bacteroidota</taxon>
        <taxon>Bacteroidia</taxon>
        <taxon>Bacteroidales</taxon>
        <taxon>Porphyromonadaceae</taxon>
        <taxon>Porphyromonas</taxon>
    </lineage>
</organism>
<gene>
    <name evidence="1" type="ORF">NCTC13100_00328</name>
</gene>
<dbReference type="EMBL" id="UGTI01000001">
    <property type="protein sequence ID" value="SUB77213.1"/>
    <property type="molecule type" value="Genomic_DNA"/>
</dbReference>
<dbReference type="Proteomes" id="UP000254263">
    <property type="component" value="Unassembled WGS sequence"/>
</dbReference>
<proteinExistence type="predicted"/>
<reference evidence="1 2" key="1">
    <citation type="submission" date="2018-06" db="EMBL/GenBank/DDBJ databases">
        <authorList>
            <consortium name="Pathogen Informatics"/>
            <person name="Doyle S."/>
        </authorList>
    </citation>
    <scope>NUCLEOTIDE SEQUENCE [LARGE SCALE GENOMIC DNA]</scope>
    <source>
        <strain evidence="1 2">NCTC13100</strain>
    </source>
</reference>
<sequence>MVAPGGETLERTACLAVPYIHNDVVEKERCSNAQLKSSLQAGGYRRAKQRKLNPASLDLSVLFLSEPFFHQNKTSP</sequence>